<organism evidence="3 4">
    <name type="scientific">Batrachochytrium salamandrivorans</name>
    <dbReference type="NCBI Taxonomy" id="1357716"/>
    <lineage>
        <taxon>Eukaryota</taxon>
        <taxon>Fungi</taxon>
        <taxon>Fungi incertae sedis</taxon>
        <taxon>Chytridiomycota</taxon>
        <taxon>Chytridiomycota incertae sedis</taxon>
        <taxon>Chytridiomycetes</taxon>
        <taxon>Rhizophydiales</taxon>
        <taxon>Rhizophydiales incertae sedis</taxon>
        <taxon>Batrachochytrium</taxon>
    </lineage>
</organism>
<feature type="compositionally biased region" description="Acidic residues" evidence="1">
    <location>
        <begin position="638"/>
        <end position="662"/>
    </location>
</feature>
<feature type="compositionally biased region" description="Polar residues" evidence="1">
    <location>
        <begin position="872"/>
        <end position="881"/>
    </location>
</feature>
<feature type="compositionally biased region" description="Basic residues" evidence="1">
    <location>
        <begin position="242"/>
        <end position="255"/>
    </location>
</feature>
<feature type="region of interest" description="Disordered" evidence="1">
    <location>
        <begin position="848"/>
        <end position="902"/>
    </location>
</feature>
<accession>A0ABQ8FGF4</accession>
<protein>
    <recommendedName>
        <fullName evidence="5">BZIP domain-containing protein</fullName>
    </recommendedName>
</protein>
<feature type="compositionally biased region" description="Polar residues" evidence="1">
    <location>
        <begin position="102"/>
        <end position="121"/>
    </location>
</feature>
<feature type="transmembrane region" description="Helical" evidence="2">
    <location>
        <begin position="16"/>
        <end position="39"/>
    </location>
</feature>
<evidence type="ECO:0000313" key="4">
    <source>
        <dbReference type="Proteomes" id="UP001648503"/>
    </source>
</evidence>
<evidence type="ECO:0000256" key="1">
    <source>
        <dbReference type="SAM" id="MobiDB-lite"/>
    </source>
</evidence>
<keyword evidence="2" id="KW-0812">Transmembrane</keyword>
<feature type="region of interest" description="Disordered" evidence="1">
    <location>
        <begin position="714"/>
        <end position="798"/>
    </location>
</feature>
<feature type="compositionally biased region" description="Basic and acidic residues" evidence="1">
    <location>
        <begin position="848"/>
        <end position="859"/>
    </location>
</feature>
<gene>
    <name evidence="3" type="ORF">BASA50_004220</name>
</gene>
<sequence>MYAANEELLTTILADLSLLLLCVLACIGLLAVLFSLSILERLFSLQQIQLYNPSLIYSRSGNSNHNQSNNPQPQQQTTATTATQPQPQQQSQQQQELLLSHDPSTSHPHTQSPIENTTSKSTVACSDSVSHSVTKNCRLEHSQQLPKLSVLSRPLHSTMASSEPLLMLFARDVPNSVPHSDDHYLTDHPASDFSSIRLAAAISGPACALLLIIGAVVSLYYKGFFAVDADEGINKEQSPNHPHLKQHHHQKHRHKSELEQDRHIRPRHRSIRSRRSVRHGTTGSSSRADAVGIHLRRLPSVVALTPTDGTMGSIRTTASVVSTGQAAATGGGGLPPPISVSSSMRKSTRALRTPTSSPLVLQQSQSRIQKQPSVYALPSSALTNGTLHTIASATAHGGSISSGTSKHYSLAHSMRLPYYGVPVTTNNGSAATLGVTETGLPSPFGGDSAYGYLSHPLPPPIPPVIPLPTANSQGHSPSLFQSGPDPSTATPMTIAVTSGSGSGGGSVMGGGSNSSYINGMKNNPNPNSLHPPTLTSFSRHDGTGLLGTPATLVASSNPTIQLEGRARMLTPPGSMMQDVGDTLQPPAPAKVGMSMLHLRWQAKQRALVAKAYAASTPVQQRQLQALLEELDGAKESDEYWTDETDSDADTEIDIGVDSDSDSDDQRETIAEYSEWLESVQGGPTASHLDLEGAFSGNQVESVEQMVLPVASLAYTRSRPQQQHARQGRSSKRLSSKVASRIGHGYRGHNPVVSFIHHTDSNSSMISGRPSHDQPNNRNRDSIHSNQPKHSAGAGHMQSEEQFRQQNQMLGSSISDSEFKSPRGMHIIGASEPSKSTWKLGGLKYVTREESRRIRAERRAAQQRRRSNRDSHSLLSRVSSTPAARHTKDQRKRSSRRSMLSSIGFSGEQSLGINSSEYESFHAW</sequence>
<feature type="compositionally biased region" description="Polar residues" evidence="1">
    <location>
        <begin position="353"/>
        <end position="365"/>
    </location>
</feature>
<feature type="region of interest" description="Disordered" evidence="1">
    <location>
        <begin position="61"/>
        <end position="121"/>
    </location>
</feature>
<reference evidence="3 4" key="1">
    <citation type="submission" date="2021-02" db="EMBL/GenBank/DDBJ databases">
        <title>Variation within the Batrachochytrium salamandrivorans European outbreak.</title>
        <authorList>
            <person name="Kelly M."/>
            <person name="Pasmans F."/>
            <person name="Shea T.P."/>
            <person name="Munoz J.F."/>
            <person name="Carranza S."/>
            <person name="Cuomo C.A."/>
            <person name="Martel A."/>
        </authorList>
    </citation>
    <scope>NUCLEOTIDE SEQUENCE [LARGE SCALE GENOMIC DNA]</scope>
    <source>
        <strain evidence="3 4">AMFP18/2</strain>
    </source>
</reference>
<feature type="region of interest" description="Disordered" evidence="1">
    <location>
        <begin position="235"/>
        <end position="288"/>
    </location>
</feature>
<name>A0ABQ8FGF4_9FUNG</name>
<feature type="region of interest" description="Disordered" evidence="1">
    <location>
        <begin position="634"/>
        <end position="664"/>
    </location>
</feature>
<feature type="region of interest" description="Disordered" evidence="1">
    <location>
        <begin position="813"/>
        <end position="832"/>
    </location>
</feature>
<keyword evidence="2" id="KW-0472">Membrane</keyword>
<proteinExistence type="predicted"/>
<evidence type="ECO:0008006" key="5">
    <source>
        <dbReference type="Google" id="ProtNLM"/>
    </source>
</evidence>
<feature type="compositionally biased region" description="Basic residues" evidence="1">
    <location>
        <begin position="264"/>
        <end position="278"/>
    </location>
</feature>
<comment type="caution">
    <text evidence="3">The sequence shown here is derived from an EMBL/GenBank/DDBJ whole genome shotgun (WGS) entry which is preliminary data.</text>
</comment>
<dbReference type="Proteomes" id="UP001648503">
    <property type="component" value="Unassembled WGS sequence"/>
</dbReference>
<evidence type="ECO:0000313" key="3">
    <source>
        <dbReference type="EMBL" id="KAH6597877.1"/>
    </source>
</evidence>
<feature type="compositionally biased region" description="Basic residues" evidence="1">
    <location>
        <begin position="725"/>
        <end position="734"/>
    </location>
</feature>
<feature type="region of interest" description="Disordered" evidence="1">
    <location>
        <begin position="325"/>
        <end position="365"/>
    </location>
</feature>
<evidence type="ECO:0000256" key="2">
    <source>
        <dbReference type="SAM" id="Phobius"/>
    </source>
</evidence>
<dbReference type="EMBL" id="JAFCIX010000127">
    <property type="protein sequence ID" value="KAH6597877.1"/>
    <property type="molecule type" value="Genomic_DNA"/>
</dbReference>
<keyword evidence="4" id="KW-1185">Reference proteome</keyword>
<keyword evidence="2" id="KW-1133">Transmembrane helix</keyword>
<feature type="compositionally biased region" description="Low complexity" evidence="1">
    <location>
        <begin position="67"/>
        <end position="95"/>
    </location>
</feature>